<dbReference type="InterPro" id="IPR015942">
    <property type="entry name" value="Asp/Glu/hydantoin_racemase"/>
</dbReference>
<dbReference type="Pfam" id="PF01177">
    <property type="entry name" value="Asp_Glu_race"/>
    <property type="match status" value="1"/>
</dbReference>
<comment type="caution">
    <text evidence="3">The sequence shown here is derived from an EMBL/GenBank/DDBJ whole genome shotgun (WGS) entry which is preliminary data.</text>
</comment>
<dbReference type="PANTHER" id="PTHR21198">
    <property type="entry name" value="GLUTAMATE RACEMASE"/>
    <property type="match status" value="1"/>
</dbReference>
<dbReference type="EC" id="5.1.1.13" evidence="3"/>
<dbReference type="SUPFAM" id="SSF53681">
    <property type="entry name" value="Aspartate/glutamate racemase"/>
    <property type="match status" value="2"/>
</dbReference>
<evidence type="ECO:0000313" key="4">
    <source>
        <dbReference type="Proteomes" id="UP001257909"/>
    </source>
</evidence>
<dbReference type="NCBIfam" id="TIGR00035">
    <property type="entry name" value="asp_race"/>
    <property type="match status" value="1"/>
</dbReference>
<dbReference type="InterPro" id="IPR001920">
    <property type="entry name" value="Asp/Glu_race"/>
</dbReference>
<dbReference type="RefSeq" id="WP_310273893.1">
    <property type="nucleotide sequence ID" value="NZ_JAVDWR010000001.1"/>
</dbReference>
<proteinExistence type="inferred from homology"/>
<keyword evidence="2 3" id="KW-0413">Isomerase</keyword>
<dbReference type="PROSITE" id="PS00923">
    <property type="entry name" value="ASP_GLU_RACEMASE_1"/>
    <property type="match status" value="1"/>
</dbReference>
<keyword evidence="4" id="KW-1185">Reference proteome</keyword>
<comment type="similarity">
    <text evidence="1">Belongs to the aspartate/glutamate racemases family.</text>
</comment>
<evidence type="ECO:0000256" key="1">
    <source>
        <dbReference type="ARBA" id="ARBA00007847"/>
    </source>
</evidence>
<evidence type="ECO:0000313" key="3">
    <source>
        <dbReference type="EMBL" id="MDR7119400.1"/>
    </source>
</evidence>
<dbReference type="PANTHER" id="PTHR21198:SF7">
    <property type="entry name" value="ASPARTATE-GLUTAMATE RACEMASE FAMILY"/>
    <property type="match status" value="1"/>
</dbReference>
<reference evidence="3 4" key="1">
    <citation type="submission" date="2023-07" db="EMBL/GenBank/DDBJ databases">
        <title>Sorghum-associated microbial communities from plants grown in Nebraska, USA.</title>
        <authorList>
            <person name="Schachtman D."/>
        </authorList>
    </citation>
    <scope>NUCLEOTIDE SEQUENCE [LARGE SCALE GENOMIC DNA]</scope>
    <source>
        <strain evidence="3 4">4138</strain>
    </source>
</reference>
<evidence type="ECO:0000256" key="2">
    <source>
        <dbReference type="ARBA" id="ARBA00023235"/>
    </source>
</evidence>
<accession>A0ABU1VUZ4</accession>
<dbReference type="GO" id="GO:0047689">
    <property type="term" value="F:aspartate racemase activity"/>
    <property type="evidence" value="ECO:0007669"/>
    <property type="project" value="UniProtKB-EC"/>
</dbReference>
<sequence length="239" mass="26323">MKTIGLIGGMSWESTIPYYRQINQRIKQQLGGLHSAKIILYSVDFAEIEQLQRSGDWHKAGEVLADAAFKLKAAGADCIVLCTNTMHKVATSIEAAVTIPLLHIADATAEAIQQAGMKKVALLGTRFTMEQDFYKKRLTELYGLEVLVPDEAGRTIVHQVIYQELCLGIVKQESRLQYQQIMADLVTQGAEAIILGCTEIGLLVNSEDCVVPLFDTTAIHAQKSADWALSLSFLKPQLC</sequence>
<protein>
    <submittedName>
        <fullName evidence="3">Aspartate racemase</fullName>
        <ecNumber evidence="3">5.1.1.13</ecNumber>
    </submittedName>
</protein>
<name>A0ABU1VUZ4_9GAMM</name>
<dbReference type="Gene3D" id="3.40.50.1860">
    <property type="match status" value="2"/>
</dbReference>
<dbReference type="EMBL" id="JAVDWR010000001">
    <property type="protein sequence ID" value="MDR7119400.1"/>
    <property type="molecule type" value="Genomic_DNA"/>
</dbReference>
<dbReference type="InterPro" id="IPR004380">
    <property type="entry name" value="Asp_race"/>
</dbReference>
<gene>
    <name evidence="3" type="ORF">J2W69_000315</name>
</gene>
<dbReference type="InterPro" id="IPR018187">
    <property type="entry name" value="Asp/Glu_racemase_AS_1"/>
</dbReference>
<organism evidence="3 4">
    <name type="scientific">Rheinheimera soli</name>
    <dbReference type="NCBI Taxonomy" id="443616"/>
    <lineage>
        <taxon>Bacteria</taxon>
        <taxon>Pseudomonadati</taxon>
        <taxon>Pseudomonadota</taxon>
        <taxon>Gammaproteobacteria</taxon>
        <taxon>Chromatiales</taxon>
        <taxon>Chromatiaceae</taxon>
        <taxon>Rheinheimera</taxon>
    </lineage>
</organism>
<dbReference type="Proteomes" id="UP001257909">
    <property type="component" value="Unassembled WGS sequence"/>
</dbReference>